<dbReference type="Pfam" id="PF04480">
    <property type="entry name" value="DUF559"/>
    <property type="match status" value="1"/>
</dbReference>
<dbReference type="EMBL" id="CP090958">
    <property type="protein sequence ID" value="WGW11426.1"/>
    <property type="molecule type" value="Genomic_DNA"/>
</dbReference>
<name>A0ABY8QT52_9MICO</name>
<gene>
    <name evidence="2" type="ORF">LWF01_15230</name>
</gene>
<evidence type="ECO:0000313" key="2">
    <source>
        <dbReference type="EMBL" id="WGW11426.1"/>
    </source>
</evidence>
<feature type="domain" description="DUF559" evidence="1">
    <location>
        <begin position="212"/>
        <end position="293"/>
    </location>
</feature>
<proteinExistence type="predicted"/>
<protein>
    <submittedName>
        <fullName evidence="2">DUF559 domain-containing protein</fullName>
    </submittedName>
</protein>
<sequence>MDVLTGLAALGGAGRRRDLLGIPGVTDSRIEAALHGGAIIRVGRGKYALPDAAPAITQAVMASARLSCVSAAAHYRLPLVTGRETIASIRRLIATTAGTARFDPGETASGGVHLAWSSERPVPGAIAHRQQDESDGNFASALDCVVHALRCQGRLVALAIADAAVNQGLVSFPALTARLRDPAAADARITVGLIDPAAASVLETVARYALLISGLSFVSQVEIYAVGHVDFVIEGIIAVEVDGAAFHSDRRSYRADRRRHNQAQLAGYLLLAFTYEDVMFDPASMIASIKRLLNLHRRRS</sequence>
<dbReference type="Proteomes" id="UP001209083">
    <property type="component" value="Chromosome"/>
</dbReference>
<evidence type="ECO:0000313" key="3">
    <source>
        <dbReference type="Proteomes" id="UP001209083"/>
    </source>
</evidence>
<dbReference type="InterPro" id="IPR007569">
    <property type="entry name" value="DUF559"/>
</dbReference>
<dbReference type="Gene3D" id="3.40.960.10">
    <property type="entry name" value="VSR Endonuclease"/>
    <property type="match status" value="1"/>
</dbReference>
<keyword evidence="3" id="KW-1185">Reference proteome</keyword>
<accession>A0ABY8QT52</accession>
<organism evidence="2 3">
    <name type="scientific">Saxibacter everestensis</name>
    <dbReference type="NCBI Taxonomy" id="2909229"/>
    <lineage>
        <taxon>Bacteria</taxon>
        <taxon>Bacillati</taxon>
        <taxon>Actinomycetota</taxon>
        <taxon>Actinomycetes</taxon>
        <taxon>Micrococcales</taxon>
        <taxon>Brevibacteriaceae</taxon>
        <taxon>Saxibacter</taxon>
    </lineage>
</organism>
<reference evidence="2 3" key="1">
    <citation type="submission" date="2023-05" db="EMBL/GenBank/DDBJ databases">
        <title>Lithophilousrod everest ZFBP1038 complete genpme.</title>
        <authorList>
            <person name="Tian M."/>
        </authorList>
    </citation>
    <scope>NUCLEOTIDE SEQUENCE [LARGE SCALE GENOMIC DNA]</scope>
    <source>
        <strain evidence="2 3">ZFBP1038</strain>
    </source>
</reference>
<dbReference type="RefSeq" id="WP_349638216.1">
    <property type="nucleotide sequence ID" value="NZ_CP090958.1"/>
</dbReference>
<evidence type="ECO:0000259" key="1">
    <source>
        <dbReference type="Pfam" id="PF04480"/>
    </source>
</evidence>